<sequence>MELVDEEDSHLCIRCNQTIIGLQNYVNHRQRNCLSSTSSSSKNVNVKSSTKPFTANFEGFLNTHRDEKKIENYADFHFDDDQCEEFDEDEDEDDENLEEESEDDVEISSEQKNKSTESEFKQYDYDFFSSLELQCMPRRDSPHSHPHPSSSGNHRILTRKATAALLAQHGDEWIDEATSTVGIKKQDSVFNLFEQQESESDEENETDESDPEVPSDYTRGKWKPGSRPPNNFTGGKWKPESTKIPHWDENESSNDGNLEKSMEIEDSNPPPTHTKGKWVPGTKISKLELHAMSDNNESFWCSFCSRKLASRAIYERHLKSNLHEKRTKLQNELEAAAETLPFNELSSHFQQSVVEDATVTVVIENENVDLKVEGKKKFRSRSKVTCEVCDIKLPVHLLGKHLISHFHYRKMLQSSKKSFDIVLNNFHKIIIQSPFQCQPCKFYFNTQEDFLRHWNSIGHVECCDKKLGEGGGGYKFFCSICKFACSSNVHMTEHLKSVEHQQVVALINRSKPIIVRLLSEVRCDKCFVTTISLQHRVDETFEKLNKNLFNFTSNFICDECQRAFQSALSLQKHKRRTHKNPIFFCTDCEKTFVTADEARIHRNGIDHKTITSRKRMQSDPKLKARLQKTCPVCNDTMLDNVELRDHILAMHPEHYFSCGRCGMKFPLAQEVSRHVRDKVCKFYKTIQSSSSSVEKQLSSETPRESIKFQVTSSDTEKVAESSGLMELIESNFATDLLSVEWRRRQTPTADCRSFSTESQAEFFFHETLHQLPIDKDYKTKIECRFCKKFFGQQSLREHLRQHTNERIFECSVTGCPMSFTRKSNLKTHLMRVHKNNEDNDNATSLLNVCRVCGKKFQSKHVLEQHKFIHRNRLKTKTFPCQLPNCIHIGHNAADARNHLLTHGDEKSFICTQPNCDYRGQTMEQLRSHSRKHQEVEFKFTCEHCDYKTKLSHHLKRHMRVHEMEDGKIYNCPYCNYSCNNSENLRKHVLKTNKHPGKFMYECGYCMDKPNKFKSNIIKEYQSHLQLAHKMKKPLRIFEAPKKFQRNN</sequence>
<feature type="compositionally biased region" description="Basic and acidic residues" evidence="6">
    <location>
        <begin position="109"/>
        <end position="118"/>
    </location>
</feature>
<proteinExistence type="predicted"/>
<dbReference type="GO" id="GO:0003676">
    <property type="term" value="F:nucleic acid binding"/>
    <property type="evidence" value="ECO:0007669"/>
    <property type="project" value="InterPro"/>
</dbReference>
<dbReference type="PROSITE" id="PS00028">
    <property type="entry name" value="ZINC_FINGER_C2H2_1"/>
    <property type="match status" value="7"/>
</dbReference>
<feature type="domain" description="C2H2-type" evidence="7">
    <location>
        <begin position="555"/>
        <end position="578"/>
    </location>
</feature>
<dbReference type="Pfam" id="PF00096">
    <property type="entry name" value="zf-C2H2"/>
    <property type="match status" value="2"/>
</dbReference>
<feature type="region of interest" description="Disordered" evidence="6">
    <location>
        <begin position="195"/>
        <end position="279"/>
    </location>
</feature>
<keyword evidence="1" id="KW-0479">Metal-binding</keyword>
<evidence type="ECO:0000256" key="4">
    <source>
        <dbReference type="ARBA" id="ARBA00022833"/>
    </source>
</evidence>
<keyword evidence="2" id="KW-0677">Repeat</keyword>
<dbReference type="SMART" id="SM00451">
    <property type="entry name" value="ZnF_U1"/>
    <property type="match status" value="6"/>
</dbReference>
<feature type="compositionally biased region" description="Basic and acidic residues" evidence="6">
    <location>
        <begin position="237"/>
        <end position="249"/>
    </location>
</feature>
<feature type="compositionally biased region" description="Acidic residues" evidence="6">
    <location>
        <begin position="84"/>
        <end position="107"/>
    </location>
</feature>
<feature type="domain" description="C2H2-type" evidence="7">
    <location>
        <begin position="808"/>
        <end position="838"/>
    </location>
</feature>
<dbReference type="PANTHER" id="PTHR24379">
    <property type="entry name" value="KRAB AND ZINC FINGER DOMAIN-CONTAINING"/>
    <property type="match status" value="1"/>
</dbReference>
<evidence type="ECO:0000256" key="5">
    <source>
        <dbReference type="PROSITE-ProRule" id="PRU00042"/>
    </source>
</evidence>
<dbReference type="STRING" id="568069.A0A1J1IZS1"/>
<keyword evidence="9" id="KW-1185">Reference proteome</keyword>
<accession>A0A1J1IZS1</accession>
<evidence type="ECO:0000313" key="9">
    <source>
        <dbReference type="Proteomes" id="UP000183832"/>
    </source>
</evidence>
<keyword evidence="4" id="KW-0862">Zinc</keyword>
<organism evidence="8 9">
    <name type="scientific">Clunio marinus</name>
    <dbReference type="NCBI Taxonomy" id="568069"/>
    <lineage>
        <taxon>Eukaryota</taxon>
        <taxon>Metazoa</taxon>
        <taxon>Ecdysozoa</taxon>
        <taxon>Arthropoda</taxon>
        <taxon>Hexapoda</taxon>
        <taxon>Insecta</taxon>
        <taxon>Pterygota</taxon>
        <taxon>Neoptera</taxon>
        <taxon>Endopterygota</taxon>
        <taxon>Diptera</taxon>
        <taxon>Nematocera</taxon>
        <taxon>Chironomoidea</taxon>
        <taxon>Chironomidae</taxon>
        <taxon>Clunio</taxon>
    </lineage>
</organism>
<evidence type="ECO:0000256" key="1">
    <source>
        <dbReference type="ARBA" id="ARBA00022723"/>
    </source>
</evidence>
<keyword evidence="3 5" id="KW-0863">Zinc-finger</keyword>
<dbReference type="AlphaFoldDB" id="A0A1J1IZS1"/>
<evidence type="ECO:0000256" key="2">
    <source>
        <dbReference type="ARBA" id="ARBA00022737"/>
    </source>
</evidence>
<gene>
    <name evidence="8" type="ORF">CLUMA_CG017734</name>
</gene>
<protein>
    <submittedName>
        <fullName evidence="8">CLUMA_CG017734, isoform A</fullName>
    </submittedName>
</protein>
<dbReference type="InterPro" id="IPR003604">
    <property type="entry name" value="Matrin/U1-like-C_Znf_C2H2"/>
</dbReference>
<evidence type="ECO:0000256" key="6">
    <source>
        <dbReference type="SAM" id="MobiDB-lite"/>
    </source>
</evidence>
<dbReference type="PROSITE" id="PS50157">
    <property type="entry name" value="ZINC_FINGER_C2H2_2"/>
    <property type="match status" value="4"/>
</dbReference>
<dbReference type="Proteomes" id="UP000183832">
    <property type="component" value="Unassembled WGS sequence"/>
</dbReference>
<feature type="compositionally biased region" description="Acidic residues" evidence="6">
    <location>
        <begin position="196"/>
        <end position="213"/>
    </location>
</feature>
<dbReference type="Gene3D" id="3.30.160.60">
    <property type="entry name" value="Classic Zinc Finger"/>
    <property type="match status" value="7"/>
</dbReference>
<feature type="region of interest" description="Disordered" evidence="6">
    <location>
        <begin position="84"/>
        <end position="118"/>
    </location>
</feature>
<dbReference type="PANTHER" id="PTHR24379:SF121">
    <property type="entry name" value="C2H2-TYPE DOMAIN-CONTAINING PROTEIN"/>
    <property type="match status" value="1"/>
</dbReference>
<reference evidence="8 9" key="1">
    <citation type="submission" date="2015-04" db="EMBL/GenBank/DDBJ databases">
        <authorList>
            <person name="Syromyatnikov M.Y."/>
            <person name="Popov V.N."/>
        </authorList>
    </citation>
    <scope>NUCLEOTIDE SEQUENCE [LARGE SCALE GENOMIC DNA]</scope>
</reference>
<feature type="region of interest" description="Disordered" evidence="6">
    <location>
        <begin position="136"/>
        <end position="155"/>
    </location>
</feature>
<evidence type="ECO:0000313" key="8">
    <source>
        <dbReference type="EMBL" id="CRL04670.1"/>
    </source>
</evidence>
<dbReference type="InterPro" id="IPR013087">
    <property type="entry name" value="Znf_C2H2_type"/>
</dbReference>
<dbReference type="GO" id="GO:0008270">
    <property type="term" value="F:zinc ion binding"/>
    <property type="evidence" value="ECO:0007669"/>
    <property type="project" value="UniProtKB-KW"/>
</dbReference>
<name>A0A1J1IZS1_9DIPT</name>
<evidence type="ECO:0000259" key="7">
    <source>
        <dbReference type="PROSITE" id="PS50157"/>
    </source>
</evidence>
<dbReference type="OrthoDB" id="30289at2759"/>
<evidence type="ECO:0000256" key="3">
    <source>
        <dbReference type="ARBA" id="ARBA00022771"/>
    </source>
</evidence>
<feature type="domain" description="C2H2-type" evidence="7">
    <location>
        <begin position="847"/>
        <end position="874"/>
    </location>
</feature>
<dbReference type="SUPFAM" id="SSF57667">
    <property type="entry name" value="beta-beta-alpha zinc fingers"/>
    <property type="match status" value="6"/>
</dbReference>
<dbReference type="EMBL" id="CVRI01000063">
    <property type="protein sequence ID" value="CRL04670.1"/>
    <property type="molecule type" value="Genomic_DNA"/>
</dbReference>
<dbReference type="SMART" id="SM00355">
    <property type="entry name" value="ZnF_C2H2"/>
    <property type="match status" value="16"/>
</dbReference>
<dbReference type="Pfam" id="PF12874">
    <property type="entry name" value="zf-met"/>
    <property type="match status" value="1"/>
</dbReference>
<dbReference type="InterPro" id="IPR036236">
    <property type="entry name" value="Znf_C2H2_sf"/>
</dbReference>
<feature type="domain" description="C2H2-type" evidence="7">
    <location>
        <begin position="939"/>
        <end position="966"/>
    </location>
</feature>